<dbReference type="EMBL" id="CAUYUJ010018929">
    <property type="protein sequence ID" value="CAK0887350.1"/>
    <property type="molecule type" value="Genomic_DNA"/>
</dbReference>
<proteinExistence type="predicted"/>
<gene>
    <name evidence="1" type="ORF">PCOR1329_LOCUS68433</name>
</gene>
<organism evidence="1 2">
    <name type="scientific">Prorocentrum cordatum</name>
    <dbReference type="NCBI Taxonomy" id="2364126"/>
    <lineage>
        <taxon>Eukaryota</taxon>
        <taxon>Sar</taxon>
        <taxon>Alveolata</taxon>
        <taxon>Dinophyceae</taxon>
        <taxon>Prorocentrales</taxon>
        <taxon>Prorocentraceae</taxon>
        <taxon>Prorocentrum</taxon>
    </lineage>
</organism>
<evidence type="ECO:0000313" key="2">
    <source>
        <dbReference type="Proteomes" id="UP001189429"/>
    </source>
</evidence>
<name>A0ABN9WPZ8_9DINO</name>
<evidence type="ECO:0000313" key="1">
    <source>
        <dbReference type="EMBL" id="CAK0887350.1"/>
    </source>
</evidence>
<keyword evidence="2" id="KW-1185">Reference proteome</keyword>
<comment type="caution">
    <text evidence="1">The sequence shown here is derived from an EMBL/GenBank/DDBJ whole genome shotgun (WGS) entry which is preliminary data.</text>
</comment>
<protein>
    <submittedName>
        <fullName evidence="1">Uncharacterized protein</fullName>
    </submittedName>
</protein>
<dbReference type="Proteomes" id="UP001189429">
    <property type="component" value="Unassembled WGS sequence"/>
</dbReference>
<accession>A0ABN9WPZ8</accession>
<sequence length="103" mass="11219">MPLGSSFASHTSLSSTRAHCHCPPFSQALIPALYMDDVWLQLRLPHLAQQRQRRLPLLALFARADPSVVAMTLGSSFTSHILLSSASAGCHCWPFSHALIPAL</sequence>
<reference evidence="1" key="1">
    <citation type="submission" date="2023-10" db="EMBL/GenBank/DDBJ databases">
        <authorList>
            <person name="Chen Y."/>
            <person name="Shah S."/>
            <person name="Dougan E. K."/>
            <person name="Thang M."/>
            <person name="Chan C."/>
        </authorList>
    </citation>
    <scope>NUCLEOTIDE SEQUENCE [LARGE SCALE GENOMIC DNA]</scope>
</reference>